<gene>
    <name evidence="2" type="ORF">S01H1_38445</name>
</gene>
<name>X0V136_9ZZZZ</name>
<reference evidence="2" key="1">
    <citation type="journal article" date="2014" name="Front. Microbiol.">
        <title>High frequency of phylogenetically diverse reductive dehalogenase-homologous genes in deep subseafloor sedimentary metagenomes.</title>
        <authorList>
            <person name="Kawai M."/>
            <person name="Futagami T."/>
            <person name="Toyoda A."/>
            <person name="Takaki Y."/>
            <person name="Nishi S."/>
            <person name="Hori S."/>
            <person name="Arai W."/>
            <person name="Tsubouchi T."/>
            <person name="Morono Y."/>
            <person name="Uchiyama I."/>
            <person name="Ito T."/>
            <person name="Fujiyama A."/>
            <person name="Inagaki F."/>
            <person name="Takami H."/>
        </authorList>
    </citation>
    <scope>NUCLEOTIDE SEQUENCE</scope>
    <source>
        <strain evidence="2">Expedition CK06-06</strain>
    </source>
</reference>
<sequence>MEETKNSGYWISAWREVIRRPRAVISLAVILLYLGITVWVYT</sequence>
<evidence type="ECO:0000313" key="2">
    <source>
        <dbReference type="EMBL" id="GAG05147.1"/>
    </source>
</evidence>
<feature type="transmembrane region" description="Helical" evidence="1">
    <location>
        <begin position="21"/>
        <end position="41"/>
    </location>
</feature>
<feature type="non-terminal residue" evidence="2">
    <location>
        <position position="42"/>
    </location>
</feature>
<evidence type="ECO:0000256" key="1">
    <source>
        <dbReference type="SAM" id="Phobius"/>
    </source>
</evidence>
<comment type="caution">
    <text evidence="2">The sequence shown here is derived from an EMBL/GenBank/DDBJ whole genome shotgun (WGS) entry which is preliminary data.</text>
</comment>
<keyword evidence="1" id="KW-1133">Transmembrane helix</keyword>
<proteinExistence type="predicted"/>
<dbReference type="EMBL" id="BARS01024204">
    <property type="protein sequence ID" value="GAG05147.1"/>
    <property type="molecule type" value="Genomic_DNA"/>
</dbReference>
<organism evidence="2">
    <name type="scientific">marine sediment metagenome</name>
    <dbReference type="NCBI Taxonomy" id="412755"/>
    <lineage>
        <taxon>unclassified sequences</taxon>
        <taxon>metagenomes</taxon>
        <taxon>ecological metagenomes</taxon>
    </lineage>
</organism>
<keyword evidence="1" id="KW-0812">Transmembrane</keyword>
<protein>
    <submittedName>
        <fullName evidence="2">Uncharacterized protein</fullName>
    </submittedName>
</protein>
<keyword evidence="1" id="KW-0472">Membrane</keyword>
<accession>X0V136</accession>
<dbReference type="AlphaFoldDB" id="X0V136"/>